<name>M8B1G0_AEGTA</name>
<feature type="region of interest" description="Disordered" evidence="1">
    <location>
        <begin position="15"/>
        <end position="58"/>
    </location>
</feature>
<dbReference type="EnsemblPlants" id="EMT07826">
    <property type="protein sequence ID" value="EMT07826"/>
    <property type="gene ID" value="F775_42660"/>
</dbReference>
<protein>
    <submittedName>
        <fullName evidence="2">Uncharacterized protein</fullName>
    </submittedName>
</protein>
<reference evidence="2" key="1">
    <citation type="submission" date="2015-06" db="UniProtKB">
        <authorList>
            <consortium name="EnsemblPlants"/>
        </authorList>
    </citation>
    <scope>IDENTIFICATION</scope>
</reference>
<feature type="region of interest" description="Disordered" evidence="1">
    <location>
        <begin position="109"/>
        <end position="145"/>
    </location>
</feature>
<proteinExistence type="predicted"/>
<sequence>MAAASLKAQELGRTVGYPSHGLNRGGHVRADVLVEDADEDRGARRCLRPEADASEEDRVFDEAEPLFARGCAAEEVLDAWQALEDEEEEVVQEFAGGAHACGLGHPREVVNGAAEGGSGGSDMEEEMGGGGPGLVKSAAGVGRSC</sequence>
<feature type="compositionally biased region" description="Basic and acidic residues" evidence="1">
    <location>
        <begin position="40"/>
        <end position="58"/>
    </location>
</feature>
<accession>M8B1G0</accession>
<evidence type="ECO:0000313" key="2">
    <source>
        <dbReference type="EnsemblPlants" id="EMT07826"/>
    </source>
</evidence>
<dbReference type="AlphaFoldDB" id="M8B1G0"/>
<evidence type="ECO:0000256" key="1">
    <source>
        <dbReference type="SAM" id="MobiDB-lite"/>
    </source>
</evidence>
<organism evidence="2">
    <name type="scientific">Aegilops tauschii</name>
    <name type="common">Tausch's goatgrass</name>
    <name type="synonym">Aegilops squarrosa</name>
    <dbReference type="NCBI Taxonomy" id="37682"/>
    <lineage>
        <taxon>Eukaryota</taxon>
        <taxon>Viridiplantae</taxon>
        <taxon>Streptophyta</taxon>
        <taxon>Embryophyta</taxon>
        <taxon>Tracheophyta</taxon>
        <taxon>Spermatophyta</taxon>
        <taxon>Magnoliopsida</taxon>
        <taxon>Liliopsida</taxon>
        <taxon>Poales</taxon>
        <taxon>Poaceae</taxon>
        <taxon>BOP clade</taxon>
        <taxon>Pooideae</taxon>
        <taxon>Triticodae</taxon>
        <taxon>Triticeae</taxon>
        <taxon>Triticinae</taxon>
        <taxon>Aegilops</taxon>
    </lineage>
</organism>